<keyword evidence="1" id="KW-0732">Signal</keyword>
<dbReference type="OrthoDB" id="5654092at2"/>
<dbReference type="RefSeq" id="WP_028373657.1">
    <property type="nucleotide sequence ID" value="NZ_CAAAJD010000021.1"/>
</dbReference>
<proteinExistence type="predicted"/>
<reference evidence="2 3" key="1">
    <citation type="submission" date="2015-11" db="EMBL/GenBank/DDBJ databases">
        <title>Genomic analysis of 38 Legionella species identifies large and diverse effector repertoires.</title>
        <authorList>
            <person name="Burstein D."/>
            <person name="Amaro F."/>
            <person name="Zusman T."/>
            <person name="Lifshitz Z."/>
            <person name="Cohen O."/>
            <person name="Gilbert J.A."/>
            <person name="Pupko T."/>
            <person name="Shuman H.A."/>
            <person name="Segal G."/>
        </authorList>
    </citation>
    <scope>NUCLEOTIDE SEQUENCE [LARGE SCALE GENOMIC DNA]</scope>
    <source>
        <strain evidence="2 3">ATCC 49751</strain>
    </source>
</reference>
<dbReference type="EMBL" id="LNYI01000049">
    <property type="protein sequence ID" value="KTD19604.1"/>
    <property type="molecule type" value="Genomic_DNA"/>
</dbReference>
<name>A0A0W0VHK7_9GAMM</name>
<protein>
    <submittedName>
        <fullName evidence="2">Uncharacterized protein</fullName>
    </submittedName>
</protein>
<evidence type="ECO:0000313" key="2">
    <source>
        <dbReference type="EMBL" id="KTD19604.1"/>
    </source>
</evidence>
<dbReference type="Proteomes" id="UP000054869">
    <property type="component" value="Unassembled WGS sequence"/>
</dbReference>
<sequence length="128" mass="14193">MFSYKSIIISIITLLLVQNIHAANNSSNVILTSVIRVMQQCYEEKHKTGAQLAQCMAEVFNKAPNPEHYEIKLTGDVPGDVSLLLYNQAGYRINCAISAQKTILVKYCTSYQSAPLTEGQEMSIIPPN</sequence>
<accession>A0A0W0VHK7</accession>
<gene>
    <name evidence="2" type="ORF">Llan_2066</name>
</gene>
<comment type="caution">
    <text evidence="2">The sequence shown here is derived from an EMBL/GenBank/DDBJ whole genome shotgun (WGS) entry which is preliminary data.</text>
</comment>
<keyword evidence="3" id="KW-1185">Reference proteome</keyword>
<dbReference type="PATRIC" id="fig|45067.4.peg.2167"/>
<feature type="chain" id="PRO_5006914800" evidence="1">
    <location>
        <begin position="23"/>
        <end position="128"/>
    </location>
</feature>
<dbReference type="eggNOG" id="ENOG5031F1P">
    <property type="taxonomic scope" value="Bacteria"/>
</dbReference>
<feature type="signal peptide" evidence="1">
    <location>
        <begin position="1"/>
        <end position="22"/>
    </location>
</feature>
<evidence type="ECO:0000313" key="3">
    <source>
        <dbReference type="Proteomes" id="UP000054869"/>
    </source>
</evidence>
<evidence type="ECO:0000256" key="1">
    <source>
        <dbReference type="SAM" id="SignalP"/>
    </source>
</evidence>
<organism evidence="2 3">
    <name type="scientific">Legionella lansingensis</name>
    <dbReference type="NCBI Taxonomy" id="45067"/>
    <lineage>
        <taxon>Bacteria</taxon>
        <taxon>Pseudomonadati</taxon>
        <taxon>Pseudomonadota</taxon>
        <taxon>Gammaproteobacteria</taxon>
        <taxon>Legionellales</taxon>
        <taxon>Legionellaceae</taxon>
        <taxon>Legionella</taxon>
    </lineage>
</organism>
<dbReference type="AlphaFoldDB" id="A0A0W0VHK7"/>